<organism evidence="1 2">
    <name type="scientific">Strongyloides papillosus</name>
    <name type="common">Intestinal threadworm</name>
    <dbReference type="NCBI Taxonomy" id="174720"/>
    <lineage>
        <taxon>Eukaryota</taxon>
        <taxon>Metazoa</taxon>
        <taxon>Ecdysozoa</taxon>
        <taxon>Nematoda</taxon>
        <taxon>Chromadorea</taxon>
        <taxon>Rhabditida</taxon>
        <taxon>Tylenchina</taxon>
        <taxon>Panagrolaimomorpha</taxon>
        <taxon>Strongyloidoidea</taxon>
        <taxon>Strongyloididae</taxon>
        <taxon>Strongyloides</taxon>
    </lineage>
</organism>
<protein>
    <submittedName>
        <fullName evidence="2">Plus3 domain-containing protein</fullName>
    </submittedName>
</protein>
<reference evidence="2" key="1">
    <citation type="submission" date="2017-02" db="UniProtKB">
        <authorList>
            <consortium name="WormBaseParasite"/>
        </authorList>
    </citation>
    <scope>IDENTIFICATION</scope>
</reference>
<dbReference type="STRING" id="174720.A0A0N5BWL4"/>
<dbReference type="Proteomes" id="UP000046392">
    <property type="component" value="Unplaced"/>
</dbReference>
<evidence type="ECO:0000313" key="2">
    <source>
        <dbReference type="WBParaSite" id="SPAL_0001020850.1"/>
    </source>
</evidence>
<proteinExistence type="predicted"/>
<name>A0A0N5BWL4_STREA</name>
<keyword evidence="1" id="KW-1185">Reference proteome</keyword>
<dbReference type="AlphaFoldDB" id="A0A0N5BWL4"/>
<accession>A0A0N5BWL4</accession>
<sequence length="81" mass="9631">MVHFGLTRCYKGKKFVHVSLLSNSVFQYPKNDLESWIITVMKQTKIDENRVMKGELFISKEPDYIFDEFIPPEYRKIVSLN</sequence>
<evidence type="ECO:0000313" key="1">
    <source>
        <dbReference type="Proteomes" id="UP000046392"/>
    </source>
</evidence>
<dbReference type="WBParaSite" id="SPAL_0001020850.1">
    <property type="protein sequence ID" value="SPAL_0001020850.1"/>
    <property type="gene ID" value="SPAL_0001020850"/>
</dbReference>